<dbReference type="EMBL" id="JAHQIW010005649">
    <property type="protein sequence ID" value="KAJ1366711.1"/>
    <property type="molecule type" value="Genomic_DNA"/>
</dbReference>
<feature type="region of interest" description="Disordered" evidence="1">
    <location>
        <begin position="188"/>
        <end position="213"/>
    </location>
</feature>
<dbReference type="AlphaFoldDB" id="A0AAD5WDT7"/>
<reference evidence="2" key="1">
    <citation type="submission" date="2021-06" db="EMBL/GenBank/DDBJ databases">
        <title>Parelaphostrongylus tenuis whole genome reference sequence.</title>
        <authorList>
            <person name="Garwood T.J."/>
            <person name="Larsen P.A."/>
            <person name="Fountain-Jones N.M."/>
            <person name="Garbe J.R."/>
            <person name="Macchietto M.G."/>
            <person name="Kania S.A."/>
            <person name="Gerhold R.W."/>
            <person name="Richards J.E."/>
            <person name="Wolf T.M."/>
        </authorList>
    </citation>
    <scope>NUCLEOTIDE SEQUENCE</scope>
    <source>
        <strain evidence="2">MNPRO001-30</strain>
        <tissue evidence="2">Meninges</tissue>
    </source>
</reference>
<organism evidence="2 3">
    <name type="scientific">Parelaphostrongylus tenuis</name>
    <name type="common">Meningeal worm</name>
    <dbReference type="NCBI Taxonomy" id="148309"/>
    <lineage>
        <taxon>Eukaryota</taxon>
        <taxon>Metazoa</taxon>
        <taxon>Ecdysozoa</taxon>
        <taxon>Nematoda</taxon>
        <taxon>Chromadorea</taxon>
        <taxon>Rhabditida</taxon>
        <taxon>Rhabditina</taxon>
        <taxon>Rhabditomorpha</taxon>
        <taxon>Strongyloidea</taxon>
        <taxon>Metastrongylidae</taxon>
        <taxon>Parelaphostrongylus</taxon>
    </lineage>
</organism>
<protein>
    <submittedName>
        <fullName evidence="2">Uncharacterized protein</fullName>
    </submittedName>
</protein>
<evidence type="ECO:0000256" key="1">
    <source>
        <dbReference type="SAM" id="MobiDB-lite"/>
    </source>
</evidence>
<dbReference type="Proteomes" id="UP001196413">
    <property type="component" value="Unassembled WGS sequence"/>
</dbReference>
<comment type="caution">
    <text evidence="2">The sequence shown here is derived from an EMBL/GenBank/DDBJ whole genome shotgun (WGS) entry which is preliminary data.</text>
</comment>
<feature type="region of interest" description="Disordered" evidence="1">
    <location>
        <begin position="1"/>
        <end position="34"/>
    </location>
</feature>
<feature type="compositionally biased region" description="Polar residues" evidence="1">
    <location>
        <begin position="191"/>
        <end position="209"/>
    </location>
</feature>
<keyword evidence="3" id="KW-1185">Reference proteome</keyword>
<name>A0AAD5WDT7_PARTN</name>
<evidence type="ECO:0000313" key="2">
    <source>
        <dbReference type="EMBL" id="KAJ1366711.1"/>
    </source>
</evidence>
<evidence type="ECO:0000313" key="3">
    <source>
        <dbReference type="Proteomes" id="UP001196413"/>
    </source>
</evidence>
<proteinExistence type="predicted"/>
<gene>
    <name evidence="2" type="ORF">KIN20_027460</name>
</gene>
<accession>A0AAD5WDT7</accession>
<sequence length="231" mass="25269">MSFSMRATRRGHPQCRSMQQMAEADTSCDSDGRLLSSPSPWPVGSLSVGGWRRSAVTSGTTTTAVPRVRSVDGLSLHLHLADRGNQSVYSNGGVGGPLSMNRSFDVNPPTTCYGDDFVETARRLRRSRLNLSNGRTKSAEFGQNGGYLHDLRDSPRLCTTIPPPVAYAGSQTDSGSDLLFGRRSEAYASTGRRNPQEYSLQQRRPQSSFGPRGAVQRFKRFGGHHGSLRYL</sequence>